<sequence length="119" mass="12755">MDTTKPQEDLQNQAAANAAALASGDAREITLDVPLKRPGGDLARVLVRRPNAGALRGLSLVELLHMNVTALQTLLPRVTEPMLHKAEVLQLDPADLVTLGTEVASFLVPKAQREQFPSA</sequence>
<gene>
    <name evidence="1" type="ORF">SAMN05421547_12115</name>
</gene>
<protein>
    <submittedName>
        <fullName evidence="1">Phage tail assembly chaperone protein, E, or 41 or 14</fullName>
    </submittedName>
</protein>
<reference evidence="1 2" key="1">
    <citation type="submission" date="2016-10" db="EMBL/GenBank/DDBJ databases">
        <authorList>
            <person name="de Groot N.N."/>
        </authorList>
    </citation>
    <scope>NUCLEOTIDE SEQUENCE [LARGE SCALE GENOMIC DNA]</scope>
    <source>
        <strain evidence="1 2">LMG 24775</strain>
    </source>
</reference>
<dbReference type="AlphaFoldDB" id="A0A1H3SK54"/>
<dbReference type="Proteomes" id="UP000183417">
    <property type="component" value="Unassembled WGS sequence"/>
</dbReference>
<dbReference type="RefSeq" id="WP_012204507.1">
    <property type="nucleotide sequence ID" value="NZ_AP025556.1"/>
</dbReference>
<proteinExistence type="predicted"/>
<evidence type="ECO:0000313" key="2">
    <source>
        <dbReference type="Proteomes" id="UP000183417"/>
    </source>
</evidence>
<organism evidence="1 2">
    <name type="scientific">Delftia lacustris</name>
    <dbReference type="NCBI Taxonomy" id="558537"/>
    <lineage>
        <taxon>Bacteria</taxon>
        <taxon>Pseudomonadati</taxon>
        <taxon>Pseudomonadota</taxon>
        <taxon>Betaproteobacteria</taxon>
        <taxon>Burkholderiales</taxon>
        <taxon>Comamonadaceae</taxon>
        <taxon>Delftia</taxon>
    </lineage>
</organism>
<dbReference type="EMBL" id="FNPE01000021">
    <property type="protein sequence ID" value="SDZ38314.1"/>
    <property type="molecule type" value="Genomic_DNA"/>
</dbReference>
<evidence type="ECO:0000313" key="1">
    <source>
        <dbReference type="EMBL" id="SDZ38314.1"/>
    </source>
</evidence>
<dbReference type="GeneID" id="94693761"/>
<dbReference type="InterPro" id="IPR019289">
    <property type="entry name" value="Phage_tail_E/E"/>
</dbReference>
<name>A0A1H3SK54_9BURK</name>
<dbReference type="Pfam" id="PF10109">
    <property type="entry name" value="Phage_TAC_7"/>
    <property type="match status" value="1"/>
</dbReference>
<accession>A0A1H3SK54</accession>